<proteinExistence type="predicted"/>
<organism evidence="2 3">
    <name type="scientific">Candidatus Magnetobacterium bavaricum</name>
    <dbReference type="NCBI Taxonomy" id="29290"/>
    <lineage>
        <taxon>Bacteria</taxon>
        <taxon>Pseudomonadati</taxon>
        <taxon>Nitrospirota</taxon>
        <taxon>Thermodesulfovibrionia</taxon>
        <taxon>Thermodesulfovibrionales</taxon>
        <taxon>Candidatus Magnetobacteriaceae</taxon>
        <taxon>Candidatus Magnetobacterium</taxon>
    </lineage>
</organism>
<dbReference type="AlphaFoldDB" id="A0A0F3GQ88"/>
<feature type="region of interest" description="Disordered" evidence="1">
    <location>
        <begin position="117"/>
        <end position="136"/>
    </location>
</feature>
<keyword evidence="3" id="KW-1185">Reference proteome</keyword>
<sequence length="136" mass="14381">MKRLQSIYLILSVALIVVLSTVSMGLGAIGAFEYERVDGKGVVTRGVGNITVLDNEAGENTIPGALKPVYCISNKYIPSFYFTMDASMKKVLLEQYSAYWSDCGVAFYACDTATGCSSTGPTPGPTPTPPPGPTPT</sequence>
<evidence type="ECO:0000313" key="2">
    <source>
        <dbReference type="EMBL" id="KJU84154.1"/>
    </source>
</evidence>
<reference evidence="2 3" key="1">
    <citation type="submission" date="2015-02" db="EMBL/GenBank/DDBJ databases">
        <title>Single-cell genomics of uncultivated deep-branching MTB reveals a conserved set of magnetosome genes.</title>
        <authorList>
            <person name="Kolinko S."/>
            <person name="Richter M."/>
            <person name="Glockner F.O."/>
            <person name="Brachmann A."/>
            <person name="Schuler D."/>
        </authorList>
    </citation>
    <scope>NUCLEOTIDE SEQUENCE [LARGE SCALE GENOMIC DNA]</scope>
    <source>
        <strain evidence="2">TM-1</strain>
    </source>
</reference>
<dbReference type="EMBL" id="LACI01001592">
    <property type="protein sequence ID" value="KJU84154.1"/>
    <property type="molecule type" value="Genomic_DNA"/>
</dbReference>
<accession>A0A0F3GQ88</accession>
<name>A0A0F3GQ88_9BACT</name>
<feature type="non-terminal residue" evidence="2">
    <location>
        <position position="136"/>
    </location>
</feature>
<comment type="caution">
    <text evidence="2">The sequence shown here is derived from an EMBL/GenBank/DDBJ whole genome shotgun (WGS) entry which is preliminary data.</text>
</comment>
<evidence type="ECO:0000256" key="1">
    <source>
        <dbReference type="SAM" id="MobiDB-lite"/>
    </source>
</evidence>
<feature type="compositionally biased region" description="Pro residues" evidence="1">
    <location>
        <begin position="122"/>
        <end position="136"/>
    </location>
</feature>
<gene>
    <name evidence="2" type="ORF">MBAV_003651</name>
</gene>
<dbReference type="Proteomes" id="UP000033423">
    <property type="component" value="Unassembled WGS sequence"/>
</dbReference>
<evidence type="ECO:0000313" key="3">
    <source>
        <dbReference type="Proteomes" id="UP000033423"/>
    </source>
</evidence>
<protein>
    <submittedName>
        <fullName evidence="2">Secreted protein</fullName>
    </submittedName>
</protein>